<evidence type="ECO:0000313" key="1">
    <source>
        <dbReference type="EMBL" id="KAJ4723609.1"/>
    </source>
</evidence>
<gene>
    <name evidence="1" type="ORF">OWV82_006956</name>
</gene>
<dbReference type="Proteomes" id="UP001164539">
    <property type="component" value="Chromosome 3"/>
</dbReference>
<protein>
    <submittedName>
        <fullName evidence="1">Serine acetyltransferase</fullName>
    </submittedName>
</protein>
<sequence>MSNFDQAEMLTRIEDFPERVWLPDDKRSIERSSSVRDGDDELWLEILSEAGHGVVNWCFGMEFWKLGMELRKHSSLESALADCLASKLTISTDDWYKEWLYECFLTSFTTDPEIRRAIRDDLRAEKECNPTCKNTYLGCFQSPGFLAIQAYRVSHKIWLLNDRDMAHEIQNLASEAFTIDIHPGAKIGWGVSIDHHVTEVVIDETAVIADNVAILDQNTYFSRGNLLDGERYSEISRWAHFLAIKLDRCPFGKEEKFLHMIALKILMEDEKIRKDVRDDLRACSEDWRDYYYIHYSRGFLACLAYRVAHKLWLLNDKSAAHQIHHLAAKTLQIDIHPGAKIGRGVSIDHHATQVVIEETAVIGDYVAILDQNTYFYLLDGESYPEISRWAVWLAFELDRHAFSEMQNFLHMIILKILMEDDKIRRDIRDDLRACSEGWRHYISPYSRGFLACLAYRVAHKLWLLDHKSAAQEIQHLASRAFQIDIHPGAKIGRGISIDDRLMEVVIKETAVIGDNVAVSDENIGGNLLDGVSYRTGLHLLFHHKSLLDAGASAIGSGRRGGKSGSKLRLLDDKSVASWGFGFASGTAATKILRRTLISDDDTGVVNRKRAVNDVTTVNKNFYFLGGNSHTGESYYGMSSQKEHSYGIHLKNSFSWGFHHKYINSVLDVEAIAVGSGHGGGESSEQGDGGDEFHAVQLHQADHDPAPSIELASTALNNTSFASDKNNEQPLSDIERGAEIVEVEPEFDLSSLTKTFLVVSAEEGLATLAVRFGASKSLPENAKILLTSAELFSVAVFLLCYGGYILRRGRRTKPAARLMTAAGGVAATCGFILIMGSLLA</sequence>
<evidence type="ECO:0000313" key="2">
    <source>
        <dbReference type="Proteomes" id="UP001164539"/>
    </source>
</evidence>
<comment type="caution">
    <text evidence="1">The sequence shown here is derived from an EMBL/GenBank/DDBJ whole genome shotgun (WGS) entry which is preliminary data.</text>
</comment>
<dbReference type="EMBL" id="CM051396">
    <property type="protein sequence ID" value="KAJ4723609.1"/>
    <property type="molecule type" value="Genomic_DNA"/>
</dbReference>
<keyword evidence="2" id="KW-1185">Reference proteome</keyword>
<name>A0ACC1YJR7_MELAZ</name>
<proteinExistence type="predicted"/>
<reference evidence="1 2" key="1">
    <citation type="journal article" date="2023" name="Science">
        <title>Complex scaffold remodeling in plant triterpene biosynthesis.</title>
        <authorList>
            <person name="De La Pena R."/>
            <person name="Hodgson H."/>
            <person name="Liu J.C."/>
            <person name="Stephenson M.J."/>
            <person name="Martin A.C."/>
            <person name="Owen C."/>
            <person name="Harkess A."/>
            <person name="Leebens-Mack J."/>
            <person name="Jimenez L.E."/>
            <person name="Osbourn A."/>
            <person name="Sattely E.S."/>
        </authorList>
    </citation>
    <scope>NUCLEOTIDE SEQUENCE [LARGE SCALE GENOMIC DNA]</scope>
    <source>
        <strain evidence="2">cv. JPN11</strain>
        <tissue evidence="1">Leaf</tissue>
    </source>
</reference>
<accession>A0ACC1YJR7</accession>
<organism evidence="1 2">
    <name type="scientific">Melia azedarach</name>
    <name type="common">Chinaberry tree</name>
    <dbReference type="NCBI Taxonomy" id="155640"/>
    <lineage>
        <taxon>Eukaryota</taxon>
        <taxon>Viridiplantae</taxon>
        <taxon>Streptophyta</taxon>
        <taxon>Embryophyta</taxon>
        <taxon>Tracheophyta</taxon>
        <taxon>Spermatophyta</taxon>
        <taxon>Magnoliopsida</taxon>
        <taxon>eudicotyledons</taxon>
        <taxon>Gunneridae</taxon>
        <taxon>Pentapetalae</taxon>
        <taxon>rosids</taxon>
        <taxon>malvids</taxon>
        <taxon>Sapindales</taxon>
        <taxon>Meliaceae</taxon>
        <taxon>Melia</taxon>
    </lineage>
</organism>